<dbReference type="GeneID" id="111284266"/>
<keyword evidence="1" id="KW-1185">Reference proteome</keyword>
<evidence type="ECO:0000313" key="2">
    <source>
        <dbReference type="RefSeq" id="XP_022728718.1"/>
    </source>
</evidence>
<name>A0A6P5XKK3_DURZI</name>
<dbReference type="Pfam" id="PF04578">
    <property type="entry name" value="DUF594"/>
    <property type="match status" value="1"/>
</dbReference>
<dbReference type="InterPro" id="IPR007658">
    <property type="entry name" value="DUF594"/>
</dbReference>
<dbReference type="AlphaFoldDB" id="A0A6P5XKK3"/>
<gene>
    <name evidence="2" type="primary">LOC111284266</name>
</gene>
<protein>
    <submittedName>
        <fullName evidence="2">Uncharacterized protein LOC111284266</fullName>
    </submittedName>
</protein>
<reference evidence="2" key="1">
    <citation type="submission" date="2025-08" db="UniProtKB">
        <authorList>
            <consortium name="RefSeq"/>
        </authorList>
    </citation>
    <scope>IDENTIFICATION</scope>
    <source>
        <tissue evidence="2">Fruit stalk</tissue>
    </source>
</reference>
<organism evidence="1 2">
    <name type="scientific">Durio zibethinus</name>
    <name type="common">Durian</name>
    <dbReference type="NCBI Taxonomy" id="66656"/>
    <lineage>
        <taxon>Eukaryota</taxon>
        <taxon>Viridiplantae</taxon>
        <taxon>Streptophyta</taxon>
        <taxon>Embryophyta</taxon>
        <taxon>Tracheophyta</taxon>
        <taxon>Spermatophyta</taxon>
        <taxon>Magnoliopsida</taxon>
        <taxon>eudicotyledons</taxon>
        <taxon>Gunneridae</taxon>
        <taxon>Pentapetalae</taxon>
        <taxon>rosids</taxon>
        <taxon>malvids</taxon>
        <taxon>Malvales</taxon>
        <taxon>Malvaceae</taxon>
        <taxon>Helicteroideae</taxon>
        <taxon>Durio</taxon>
    </lineage>
</organism>
<dbReference type="Proteomes" id="UP000515121">
    <property type="component" value="Unplaced"/>
</dbReference>
<dbReference type="RefSeq" id="XP_022728718.1">
    <property type="nucleotide sequence ID" value="XM_022872983.1"/>
</dbReference>
<sequence length="303" mass="34643">MQSLCCFHGLGNALAEQTREISSEPVDCHGVQRRGWIHKHVHGNETSVDVSPCLKEYVFQQLVEKSKVASNFSICRQLCGCWGEHVLGEKKCLDKLGWSIEVEFDHSILLWHIATSHSYCYDQKRNPNSILDSRCIVSKSIPEYLLYILVRRPSMMPNGIGQIRFQDTICEAVEFIQEREFITNASLACDKQLQVDTRSEPAIVKGDRSKSVLLDACRLAKALQSLEEKRQSNTEEKWDLVSRVWVEMLAYAASQCRLNRHAQQLRRGGELLTHVWLLMAHLDLTKQFQISQGHIRAKLVGPK</sequence>
<dbReference type="KEGG" id="dzi:111284266"/>
<evidence type="ECO:0000313" key="1">
    <source>
        <dbReference type="Proteomes" id="UP000515121"/>
    </source>
</evidence>
<proteinExistence type="predicted"/>
<dbReference type="PANTHER" id="PTHR31325">
    <property type="entry name" value="OS01G0798800 PROTEIN-RELATED"/>
    <property type="match status" value="1"/>
</dbReference>
<accession>A0A6P5XKK3</accession>
<dbReference type="OrthoDB" id="1689146at2759"/>